<proteinExistence type="predicted"/>
<dbReference type="AlphaFoldDB" id="A0A7Y6K879"/>
<dbReference type="GO" id="GO:0005694">
    <property type="term" value="C:chromosome"/>
    <property type="evidence" value="ECO:0007669"/>
    <property type="project" value="TreeGrafter"/>
</dbReference>
<dbReference type="InterPro" id="IPR050336">
    <property type="entry name" value="Chromosome_partition/occlusion"/>
</dbReference>
<dbReference type="PANTHER" id="PTHR33375">
    <property type="entry name" value="CHROMOSOME-PARTITIONING PROTEIN PARB-RELATED"/>
    <property type="match status" value="1"/>
</dbReference>
<dbReference type="Gene3D" id="1.10.10.2830">
    <property type="match status" value="1"/>
</dbReference>
<dbReference type="SUPFAM" id="SSF109709">
    <property type="entry name" value="KorB DNA-binding domain-like"/>
    <property type="match status" value="1"/>
</dbReference>
<evidence type="ECO:0000313" key="2">
    <source>
        <dbReference type="EMBL" id="NUY05684.1"/>
    </source>
</evidence>
<dbReference type="SUPFAM" id="SSF110849">
    <property type="entry name" value="ParB/Sulfiredoxin"/>
    <property type="match status" value="1"/>
</dbReference>
<protein>
    <submittedName>
        <fullName evidence="2">Chromosome partitioning protein ParB</fullName>
    </submittedName>
</protein>
<sequence>MSIKDRLAAKAATIGTSPRPQKGNEDTPGRPKTAPGQLMASLPLLAEKEKELQAAIKRIEELESSTSTHSEEVEISSLVEVPGRRRVLSQQEYGELRANLEANPLIHPIVYRPLGDGRNEIISGNNRVAIYRDDLNRTKIRGVPFTGTDMEVELGAAFSNLLAPSLPDFEKYRQFQRIQENLGLTQADIIRASGLAQSHVARILSFDNLPAPAKEIIALKPHRLGGTAAAKLAALAQQGHEEGVTRAIAALIDSDEMTQERALTIATPARPKTPRPSAKSINFGKRKFCDVTVRSGVIGLRFSGKDSEAKAEEWGDRIANFIRRELESEGDASSNLDIQ</sequence>
<dbReference type="RefSeq" id="WP_176112196.1">
    <property type="nucleotide sequence ID" value="NZ_JAALDK010000003.1"/>
</dbReference>
<accession>A0A7Y6K879</accession>
<evidence type="ECO:0000256" key="1">
    <source>
        <dbReference type="SAM" id="MobiDB-lite"/>
    </source>
</evidence>
<evidence type="ECO:0000313" key="3">
    <source>
        <dbReference type="Proteomes" id="UP000594380"/>
    </source>
</evidence>
<dbReference type="PANTHER" id="PTHR33375:SF1">
    <property type="entry name" value="CHROMOSOME-PARTITIONING PROTEIN PARB-RELATED"/>
    <property type="match status" value="1"/>
</dbReference>
<dbReference type="InterPro" id="IPR036086">
    <property type="entry name" value="ParB/Sulfiredoxin_sf"/>
</dbReference>
<dbReference type="GeneID" id="301106495"/>
<feature type="region of interest" description="Disordered" evidence="1">
    <location>
        <begin position="1"/>
        <end position="39"/>
    </location>
</feature>
<comment type="caution">
    <text evidence="2">The sequence shown here is derived from an EMBL/GenBank/DDBJ whole genome shotgun (WGS) entry which is preliminary data.</text>
</comment>
<reference evidence="2 3" key="1">
    <citation type="submission" date="2020-02" db="EMBL/GenBank/DDBJ databases">
        <title>Paraburkholderia simonii sp. nov. and Paraburkholderia youngii sp. nov. Brazilian and Mexican Mimosa-associated rhizobia.</title>
        <authorList>
            <person name="Mavima L."/>
            <person name="Beukes C.W."/>
            <person name="Chan W.Y."/>
            <person name="Palmer M."/>
            <person name="De Meyer S.E."/>
            <person name="James E.K."/>
            <person name="Venter S.N."/>
            <person name="Steenkamp E.T."/>
        </authorList>
    </citation>
    <scope>NUCLEOTIDE SEQUENCE [LARGE SCALE GENOMIC DNA]</scope>
    <source>
        <strain evidence="2 3">JPY169</strain>
    </source>
</reference>
<dbReference type="Proteomes" id="UP000594380">
    <property type="component" value="Unassembled WGS sequence"/>
</dbReference>
<dbReference type="EMBL" id="JAALDK010000003">
    <property type="protein sequence ID" value="NUY05684.1"/>
    <property type="molecule type" value="Genomic_DNA"/>
</dbReference>
<name>A0A7Y6K879_9BURK</name>
<gene>
    <name evidence="2" type="ORF">G5S42_39830</name>
</gene>
<dbReference type="GO" id="GO:0007059">
    <property type="term" value="P:chromosome segregation"/>
    <property type="evidence" value="ECO:0007669"/>
    <property type="project" value="TreeGrafter"/>
</dbReference>
<organism evidence="2 3">
    <name type="scientific">Paraburkholderia youngii</name>
    <dbReference type="NCBI Taxonomy" id="2782701"/>
    <lineage>
        <taxon>Bacteria</taxon>
        <taxon>Pseudomonadati</taxon>
        <taxon>Pseudomonadota</taxon>
        <taxon>Betaproteobacteria</taxon>
        <taxon>Burkholderiales</taxon>
        <taxon>Burkholderiaceae</taxon>
        <taxon>Paraburkholderia</taxon>
    </lineage>
</organism>